<organism evidence="2 3">
    <name type="scientific">Advenella kashmirensis W13003</name>
    <dbReference type="NCBI Taxonomy" id="1424334"/>
    <lineage>
        <taxon>Bacteria</taxon>
        <taxon>Pseudomonadati</taxon>
        <taxon>Pseudomonadota</taxon>
        <taxon>Betaproteobacteria</taxon>
        <taxon>Burkholderiales</taxon>
        <taxon>Alcaligenaceae</taxon>
    </lineage>
</organism>
<keyword evidence="1" id="KW-0472">Membrane</keyword>
<protein>
    <submittedName>
        <fullName evidence="2">Diguanylate cyclase</fullName>
    </submittedName>
</protein>
<gene>
    <name evidence="2" type="ORF">W822_05735</name>
</gene>
<accession>V8QUM2</accession>
<dbReference type="HOGENOM" id="CLU_093797_0_0_4"/>
<feature type="transmembrane region" description="Helical" evidence="1">
    <location>
        <begin position="69"/>
        <end position="90"/>
    </location>
</feature>
<dbReference type="Proteomes" id="UP000018733">
    <property type="component" value="Unassembled WGS sequence"/>
</dbReference>
<keyword evidence="1" id="KW-1133">Transmembrane helix</keyword>
<feature type="transmembrane region" description="Helical" evidence="1">
    <location>
        <begin position="44"/>
        <end position="63"/>
    </location>
</feature>
<comment type="caution">
    <text evidence="2">The sequence shown here is derived from an EMBL/GenBank/DDBJ whole genome shotgun (WGS) entry which is preliminary data.</text>
</comment>
<feature type="transmembrane region" description="Helical" evidence="1">
    <location>
        <begin position="111"/>
        <end position="131"/>
    </location>
</feature>
<dbReference type="EMBL" id="AYXT01000002">
    <property type="protein sequence ID" value="ETF03636.1"/>
    <property type="molecule type" value="Genomic_DNA"/>
</dbReference>
<evidence type="ECO:0000313" key="2">
    <source>
        <dbReference type="EMBL" id="ETF03636.1"/>
    </source>
</evidence>
<name>V8QUM2_9BURK</name>
<feature type="transmembrane region" description="Helical" evidence="1">
    <location>
        <begin position="6"/>
        <end position="24"/>
    </location>
</feature>
<keyword evidence="3" id="KW-1185">Reference proteome</keyword>
<evidence type="ECO:0000313" key="3">
    <source>
        <dbReference type="Proteomes" id="UP000018733"/>
    </source>
</evidence>
<proteinExistence type="predicted"/>
<keyword evidence="1" id="KW-0812">Transmembrane</keyword>
<sequence>MLTDPLVLILLYFIIPLWLVAGFADWVCHRVTHIDRTSGPQESIFHLLQFCQVGIALLSGLFLEINAGVIAFIIIMFLVHEATAFWDLNYAVDKRKITPIEQIVHSFLEMIPLMAIVCVSALHWGQFIALFGFGEEKAQFLWSWKNPQLPVAYFILLLVSVLLFAVIPYCEELVRCLNARYGWSRPYLRQDKDENESNAADRF</sequence>
<feature type="transmembrane region" description="Helical" evidence="1">
    <location>
        <begin position="151"/>
        <end position="170"/>
    </location>
</feature>
<reference evidence="2 3" key="1">
    <citation type="journal article" date="2014" name="Genome Announc.">
        <title>Draft Genome Sequence of Advenella kashmirensis Strain W13003, a Polycyclic Aromatic Hydrocarbon-Degrading Bacterium.</title>
        <authorList>
            <person name="Wang X."/>
            <person name="Jin D."/>
            <person name="Zhou L."/>
            <person name="Wu L."/>
            <person name="An W."/>
            <person name="Zhao L."/>
        </authorList>
    </citation>
    <scope>NUCLEOTIDE SEQUENCE [LARGE SCALE GENOMIC DNA]</scope>
    <source>
        <strain evidence="2 3">W13003</strain>
    </source>
</reference>
<dbReference type="RefSeq" id="WP_024007527.1">
    <property type="nucleotide sequence ID" value="NZ_KI650985.1"/>
</dbReference>
<evidence type="ECO:0000256" key="1">
    <source>
        <dbReference type="SAM" id="Phobius"/>
    </source>
</evidence>
<dbReference type="eggNOG" id="ENOG5032RE6">
    <property type="taxonomic scope" value="Bacteria"/>
</dbReference>
<dbReference type="AlphaFoldDB" id="V8QUM2"/>
<dbReference type="STRING" id="1424334.W822_05735"/>